<dbReference type="RefSeq" id="WP_073205990.1">
    <property type="nucleotide sequence ID" value="NZ_FRCL01000003.1"/>
</dbReference>
<accession>A0A1M7GSX3</accession>
<keyword evidence="2" id="KW-0418">Kinase</keyword>
<dbReference type="PANTHER" id="PTHR18964">
    <property type="entry name" value="ROK (REPRESSOR, ORF, KINASE) FAMILY"/>
    <property type="match status" value="1"/>
</dbReference>
<keyword evidence="3" id="KW-1185">Reference proteome</keyword>
<dbReference type="AlphaFoldDB" id="A0A1M7GSX3"/>
<dbReference type="GO" id="GO:0016301">
    <property type="term" value="F:kinase activity"/>
    <property type="evidence" value="ECO:0007669"/>
    <property type="project" value="UniProtKB-KW"/>
</dbReference>
<dbReference type="STRING" id="178356.SAMN05216269_10359"/>
<dbReference type="SUPFAM" id="SSF53067">
    <property type="entry name" value="Actin-like ATPase domain"/>
    <property type="match status" value="1"/>
</dbReference>
<reference evidence="3" key="1">
    <citation type="submission" date="2016-11" db="EMBL/GenBank/DDBJ databases">
        <authorList>
            <person name="Varghese N."/>
            <person name="Submissions S."/>
        </authorList>
    </citation>
    <scope>NUCLEOTIDE SEQUENCE [LARGE SCALE GENOMIC DNA]</scope>
    <source>
        <strain evidence="3">CGMCC 1.2749</strain>
    </source>
</reference>
<name>A0A1M7GSX3_9FLAO</name>
<evidence type="ECO:0000313" key="2">
    <source>
        <dbReference type="EMBL" id="SHM19356.1"/>
    </source>
</evidence>
<dbReference type="Proteomes" id="UP000184092">
    <property type="component" value="Unassembled WGS sequence"/>
</dbReference>
<dbReference type="InterPro" id="IPR000600">
    <property type="entry name" value="ROK"/>
</dbReference>
<sequence length="300" mass="32522">MNKEYALGLDIGGTHITVAVIAINEMRVLDFSVHKESFDSNLPADEILDIWEKAIRTSWKNSGIGNLIGLAVCVPGPFDYTNGICWIKDQAKYEHFYSLNIRELIRERLNLSNDLPIVFDNDANCFGKGEFFKNVENSSKKLMAVTLGTGLGASFIDNGKAIDSGTKVPADGELYNIPFKTGIAEDYVSARGLLSGYKAASGLEISNSLELFCLAKTGDVMAIKVLEEMGEDLAEIVIPWLKSFGADSFIIGGKIANASAYFLPSFQEKIKIAGIEVTVLVSADNEIAALLGATSLLCKM</sequence>
<dbReference type="Pfam" id="PF00480">
    <property type="entry name" value="ROK"/>
    <property type="match status" value="1"/>
</dbReference>
<comment type="similarity">
    <text evidence="1">Belongs to the ROK (NagC/XylR) family.</text>
</comment>
<proteinExistence type="inferred from homology"/>
<evidence type="ECO:0000256" key="1">
    <source>
        <dbReference type="ARBA" id="ARBA00006479"/>
    </source>
</evidence>
<evidence type="ECO:0000313" key="3">
    <source>
        <dbReference type="Proteomes" id="UP000184092"/>
    </source>
</evidence>
<dbReference type="PANTHER" id="PTHR18964:SF149">
    <property type="entry name" value="BIFUNCTIONAL UDP-N-ACETYLGLUCOSAMINE 2-EPIMERASE_N-ACETYLMANNOSAMINE KINASE"/>
    <property type="match status" value="1"/>
</dbReference>
<gene>
    <name evidence="2" type="ORF">SAMN05216269_10359</name>
</gene>
<keyword evidence="2" id="KW-0808">Transferase</keyword>
<dbReference type="EMBL" id="FRCL01000003">
    <property type="protein sequence ID" value="SHM19356.1"/>
    <property type="molecule type" value="Genomic_DNA"/>
</dbReference>
<dbReference type="Gene3D" id="3.30.420.40">
    <property type="match status" value="2"/>
</dbReference>
<dbReference type="OrthoDB" id="49666at2"/>
<dbReference type="InterPro" id="IPR043129">
    <property type="entry name" value="ATPase_NBD"/>
</dbReference>
<organism evidence="2 3">
    <name type="scientific">Flavobacterium xinjiangense</name>
    <dbReference type="NCBI Taxonomy" id="178356"/>
    <lineage>
        <taxon>Bacteria</taxon>
        <taxon>Pseudomonadati</taxon>
        <taxon>Bacteroidota</taxon>
        <taxon>Flavobacteriia</taxon>
        <taxon>Flavobacteriales</taxon>
        <taxon>Flavobacteriaceae</taxon>
        <taxon>Flavobacterium</taxon>
    </lineage>
</organism>
<protein>
    <submittedName>
        <fullName evidence="2">Glucokinase</fullName>
    </submittedName>
</protein>